<dbReference type="PANTHER" id="PTHR19446">
    <property type="entry name" value="REVERSE TRANSCRIPTASES"/>
    <property type="match status" value="1"/>
</dbReference>
<organism evidence="3 4">
    <name type="scientific">Caerostris darwini</name>
    <dbReference type="NCBI Taxonomy" id="1538125"/>
    <lineage>
        <taxon>Eukaryota</taxon>
        <taxon>Metazoa</taxon>
        <taxon>Ecdysozoa</taxon>
        <taxon>Arthropoda</taxon>
        <taxon>Chelicerata</taxon>
        <taxon>Arachnida</taxon>
        <taxon>Araneae</taxon>
        <taxon>Araneomorphae</taxon>
        <taxon>Entelegynae</taxon>
        <taxon>Araneoidea</taxon>
        <taxon>Araneidae</taxon>
        <taxon>Caerostris</taxon>
    </lineage>
</organism>
<reference evidence="3 4" key="1">
    <citation type="submission" date="2021-06" db="EMBL/GenBank/DDBJ databases">
        <title>Caerostris darwini draft genome.</title>
        <authorList>
            <person name="Kono N."/>
            <person name="Arakawa K."/>
        </authorList>
    </citation>
    <scope>NUCLEOTIDE SEQUENCE [LARGE SCALE GENOMIC DNA]</scope>
</reference>
<accession>A0AAV4VTQ0</accession>
<evidence type="ECO:0000259" key="1">
    <source>
        <dbReference type="PROSITE" id="PS50878"/>
    </source>
</evidence>
<dbReference type="EMBL" id="BPLQ01013590">
    <property type="protein sequence ID" value="GIY73280.1"/>
    <property type="molecule type" value="Genomic_DNA"/>
</dbReference>
<dbReference type="InterPro" id="IPR043502">
    <property type="entry name" value="DNA/RNA_pol_sf"/>
</dbReference>
<keyword evidence="3" id="KW-0808">Transferase</keyword>
<dbReference type="Proteomes" id="UP001054837">
    <property type="component" value="Unassembled WGS sequence"/>
</dbReference>
<dbReference type="SUPFAM" id="SSF56219">
    <property type="entry name" value="DNase I-like"/>
    <property type="match status" value="1"/>
</dbReference>
<dbReference type="Pfam" id="PF14529">
    <property type="entry name" value="Exo_endo_phos_2"/>
    <property type="match status" value="1"/>
</dbReference>
<feature type="domain" description="RNase H type-1" evidence="2">
    <location>
        <begin position="1057"/>
        <end position="1186"/>
    </location>
</feature>
<dbReference type="Gene3D" id="3.30.420.10">
    <property type="entry name" value="Ribonuclease H-like superfamily/Ribonuclease H"/>
    <property type="match status" value="1"/>
</dbReference>
<dbReference type="InterPro" id="IPR036691">
    <property type="entry name" value="Endo/exonu/phosph_ase_sf"/>
</dbReference>
<dbReference type="PROSITE" id="PS50878">
    <property type="entry name" value="RT_POL"/>
    <property type="match status" value="1"/>
</dbReference>
<keyword evidence="4" id="KW-1185">Reference proteome</keyword>
<comment type="caution">
    <text evidence="3">The sequence shown here is derived from an EMBL/GenBank/DDBJ whole genome shotgun (WGS) entry which is preliminary data.</text>
</comment>
<dbReference type="Pfam" id="PF00075">
    <property type="entry name" value="RNase_H"/>
    <property type="match status" value="1"/>
</dbReference>
<dbReference type="Gene3D" id="3.60.10.10">
    <property type="entry name" value="Endonuclease/exonuclease/phosphatase"/>
    <property type="match status" value="1"/>
</dbReference>
<dbReference type="SUPFAM" id="SSF53098">
    <property type="entry name" value="Ribonuclease H-like"/>
    <property type="match status" value="1"/>
</dbReference>
<dbReference type="GO" id="GO:0003964">
    <property type="term" value="F:RNA-directed DNA polymerase activity"/>
    <property type="evidence" value="ECO:0007669"/>
    <property type="project" value="UniProtKB-KW"/>
</dbReference>
<dbReference type="GO" id="GO:0003676">
    <property type="term" value="F:nucleic acid binding"/>
    <property type="evidence" value="ECO:0007669"/>
    <property type="project" value="InterPro"/>
</dbReference>
<dbReference type="GO" id="GO:0004523">
    <property type="term" value="F:RNA-DNA hybrid ribonuclease activity"/>
    <property type="evidence" value="ECO:0007669"/>
    <property type="project" value="InterPro"/>
</dbReference>
<keyword evidence="3" id="KW-0548">Nucleotidyltransferase</keyword>
<gene>
    <name evidence="3" type="primary">pol</name>
    <name evidence="3" type="ORF">CDAR_81051</name>
</gene>
<sequence length="1339" mass="153080">MDYSLPFEYTNGHFNIAVVTGQHTATKDSQHHAVSPLCCKRHGQYAGGIFVPPADLLKGTSYNADDTLKVALGFYKNILNLADKKDIRSDSRAAFRENAMGLLSLLQTQTIKMAQLQGRLTELEKNKEAEGTSILALVEEFSSYNSPQYRQTILSAIVKATPATNNKPKQAPKQRKQHLAIIKPKDDNSNSIDTKTFIQKSVDINRVQIGVKRVSNVRNGGILIETVDDKDLDKLLRELDSNPDIKEKFEIGKPIQRNPQFICFGVSNDTTETTVANAFKLQCALDETSTDIKILHSFKGARGRNWIIESTPEVYKTLSKATKINIGWERVSYKEYVRPRQCFKCSSLYCPPGNDIDANLHCLIPYLNKFSDKHIIIFGDFNAKSRVWGRRNLDERGSKLLLFCHQHDLTIENSPDSFPTFTSTRGESWIDLLLTKNITTDLSLDILDEVTNSDHNLLVLQYPLTQTAPVKYNRIFLNANNWLAIKTAISRTLDPDLDFSLLSENEINIYIRDIQSKIFEASCSSHTPRPNHHRTRKRKNRAFWWTSELEIKRSKTRALRRLYQKERNQQSRENKKLHYKKNLAEYKKLILHTKRTKFKDFINSITNNSLFGKNFNIISNKKKRSIIGNSLLKPDGTFTNSINDSTTAILDFHFPWSNVPLTTPSLQISSDFTPTTCQELEAIISRIKPNKAPGPDGLPGEIVKEIFYANKTWFTSFFNHLLLRGLFPEPWKIAKLVLIDKDQKMDHPSHFRPICLLPCWGKVLDRLIAERLSYHLESDHILSENQYGFRKNRSTVLALQNILDFHEEASNTKQMTCLISIDMSNAFNSVDWNLLSKKIHSLNLPHYLVTIIQHFLSERHVSLNDQTKKYNRGIPQGSSLGPILWNVFINDLLQKDFGPNIKIQAFADDILLMLKAPATYCFTNNCKEALHIIDSWTTENLMAINHSKSVFTILSKKRFTHIPSIKIGNNRFQFQTHFKYLGLIIDSKLLWSHHLNSIQDKLQSLQQKLHRISRATWGLNPSVKKEIFLKPHSITFRKPILKPWTKISVTWSHAPESLQGTLIYTDGSKLNDRVGGAFVVFQQGVETFSQTFRLSDTATVFMAELVAIDKALDFAIAQSFSPANIISDSRSVLLALENLNNLDPSILIIKNKILHFTGHVRLFWIKAHVGHMGNERADVLAKEATTNPHIQIPVAANLQVIKHLLNKEILAEWQDRWSTSPKGREVYLFMPKVNINRVHGDFYINQLISGHGALAAYQNRFFGKAADCSCGHPIEDRLHLIYDCPNWNSYRQKFFPTNFKSASIELLLFNHKSRYGLREIMKHKLQSLLSSSENDVNPA</sequence>
<dbReference type="InterPro" id="IPR000477">
    <property type="entry name" value="RT_dom"/>
</dbReference>
<dbReference type="InterPro" id="IPR036397">
    <property type="entry name" value="RNaseH_sf"/>
</dbReference>
<name>A0AAV4VTQ0_9ARAC</name>
<evidence type="ECO:0000313" key="3">
    <source>
        <dbReference type="EMBL" id="GIY73280.1"/>
    </source>
</evidence>
<dbReference type="GO" id="GO:0042575">
    <property type="term" value="C:DNA polymerase complex"/>
    <property type="evidence" value="ECO:0007669"/>
    <property type="project" value="UniProtKB-ARBA"/>
</dbReference>
<proteinExistence type="predicted"/>
<dbReference type="CDD" id="cd01650">
    <property type="entry name" value="RT_nLTR_like"/>
    <property type="match status" value="1"/>
</dbReference>
<evidence type="ECO:0000259" key="2">
    <source>
        <dbReference type="PROSITE" id="PS50879"/>
    </source>
</evidence>
<dbReference type="InterPro" id="IPR005135">
    <property type="entry name" value="Endo/exonuclease/phosphatase"/>
</dbReference>
<evidence type="ECO:0000313" key="4">
    <source>
        <dbReference type="Proteomes" id="UP001054837"/>
    </source>
</evidence>
<keyword evidence="3" id="KW-0695">RNA-directed DNA polymerase</keyword>
<dbReference type="InterPro" id="IPR002156">
    <property type="entry name" value="RNaseH_domain"/>
</dbReference>
<protein>
    <submittedName>
        <fullName evidence="3">RNA-directed DNA polymerase from mobile element jockey</fullName>
    </submittedName>
</protein>
<dbReference type="CDD" id="cd09276">
    <property type="entry name" value="Rnase_HI_RT_non_LTR"/>
    <property type="match status" value="1"/>
</dbReference>
<dbReference type="Pfam" id="PF00078">
    <property type="entry name" value="RVT_1"/>
    <property type="match status" value="1"/>
</dbReference>
<dbReference type="InterPro" id="IPR012337">
    <property type="entry name" value="RNaseH-like_sf"/>
</dbReference>
<dbReference type="PROSITE" id="PS50879">
    <property type="entry name" value="RNASE_H_1"/>
    <property type="match status" value="1"/>
</dbReference>
<feature type="domain" description="Reverse transcriptase" evidence="1">
    <location>
        <begin position="720"/>
        <end position="985"/>
    </location>
</feature>
<dbReference type="SUPFAM" id="SSF56672">
    <property type="entry name" value="DNA/RNA polymerases"/>
    <property type="match status" value="1"/>
</dbReference>